<dbReference type="Proteomes" id="UP000199478">
    <property type="component" value="Unassembled WGS sequence"/>
</dbReference>
<accession>A0A1I6GZT3</accession>
<dbReference type="SUPFAM" id="SSF52540">
    <property type="entry name" value="P-loop containing nucleoside triphosphate hydrolases"/>
    <property type="match status" value="1"/>
</dbReference>
<dbReference type="STRING" id="390270.SAMN04488005_2404"/>
<dbReference type="Pfam" id="PF13432">
    <property type="entry name" value="TPR_16"/>
    <property type="match status" value="1"/>
</dbReference>
<keyword evidence="4" id="KW-1185">Reference proteome</keyword>
<dbReference type="PROSITE" id="PS50005">
    <property type="entry name" value="TPR"/>
    <property type="match status" value="1"/>
</dbReference>
<dbReference type="RefSeq" id="WP_090200171.1">
    <property type="nucleotide sequence ID" value="NZ_FOYP01000001.1"/>
</dbReference>
<organism evidence="3 4">
    <name type="scientific">Yoonia tamlensis</name>
    <dbReference type="NCBI Taxonomy" id="390270"/>
    <lineage>
        <taxon>Bacteria</taxon>
        <taxon>Pseudomonadati</taxon>
        <taxon>Pseudomonadota</taxon>
        <taxon>Alphaproteobacteria</taxon>
        <taxon>Rhodobacterales</taxon>
        <taxon>Paracoccaceae</taxon>
        <taxon>Yoonia</taxon>
    </lineage>
</organism>
<dbReference type="Pfam" id="PF13181">
    <property type="entry name" value="TPR_8"/>
    <property type="match status" value="1"/>
</dbReference>
<dbReference type="SMART" id="SM00028">
    <property type="entry name" value="TPR"/>
    <property type="match status" value="6"/>
</dbReference>
<keyword evidence="1" id="KW-0808">Transferase</keyword>
<reference evidence="4" key="1">
    <citation type="submission" date="2016-10" db="EMBL/GenBank/DDBJ databases">
        <authorList>
            <person name="Varghese N."/>
            <person name="Submissions S."/>
        </authorList>
    </citation>
    <scope>NUCLEOTIDE SEQUENCE [LARGE SCALE GENOMIC DNA]</scope>
    <source>
        <strain evidence="4">DSM 26879</strain>
    </source>
</reference>
<dbReference type="InterPro" id="IPR026634">
    <property type="entry name" value="TPST-like"/>
</dbReference>
<gene>
    <name evidence="3" type="ORF">SAMN04488005_2404</name>
</gene>
<dbReference type="Pfam" id="PF13469">
    <property type="entry name" value="Sulfotransfer_3"/>
    <property type="match status" value="1"/>
</dbReference>
<dbReference type="GO" id="GO:0008476">
    <property type="term" value="F:protein-tyrosine sulfotransferase activity"/>
    <property type="evidence" value="ECO:0007669"/>
    <property type="project" value="InterPro"/>
</dbReference>
<protein>
    <submittedName>
        <fullName evidence="3">Tetratricopeptide repeat-containing protein</fullName>
    </submittedName>
</protein>
<dbReference type="Pfam" id="PF14559">
    <property type="entry name" value="TPR_19"/>
    <property type="match status" value="1"/>
</dbReference>
<name>A0A1I6GZT3_9RHOB</name>
<dbReference type="InterPro" id="IPR027417">
    <property type="entry name" value="P-loop_NTPase"/>
</dbReference>
<proteinExistence type="predicted"/>
<keyword evidence="2" id="KW-0802">TPR repeat</keyword>
<dbReference type="AlphaFoldDB" id="A0A1I6GZT3"/>
<feature type="repeat" description="TPR" evidence="2">
    <location>
        <begin position="45"/>
        <end position="78"/>
    </location>
</feature>
<dbReference type="PANTHER" id="PTHR12788">
    <property type="entry name" value="PROTEIN-TYROSINE SULFOTRANSFERASE 2"/>
    <property type="match status" value="1"/>
</dbReference>
<evidence type="ECO:0000256" key="2">
    <source>
        <dbReference type="PROSITE-ProRule" id="PRU00339"/>
    </source>
</evidence>
<dbReference type="Gene3D" id="1.25.40.10">
    <property type="entry name" value="Tetratricopeptide repeat domain"/>
    <property type="match status" value="1"/>
</dbReference>
<evidence type="ECO:0000313" key="3">
    <source>
        <dbReference type="EMBL" id="SFR47699.1"/>
    </source>
</evidence>
<dbReference type="Gene3D" id="3.40.50.300">
    <property type="entry name" value="P-loop containing nucleotide triphosphate hydrolases"/>
    <property type="match status" value="1"/>
</dbReference>
<dbReference type="OrthoDB" id="9800698at2"/>
<dbReference type="SUPFAM" id="SSF48452">
    <property type="entry name" value="TPR-like"/>
    <property type="match status" value="1"/>
</dbReference>
<evidence type="ECO:0000256" key="1">
    <source>
        <dbReference type="ARBA" id="ARBA00022679"/>
    </source>
</evidence>
<dbReference type="EMBL" id="FOYP01000001">
    <property type="protein sequence ID" value="SFR47699.1"/>
    <property type="molecule type" value="Genomic_DNA"/>
</dbReference>
<dbReference type="InterPro" id="IPR011990">
    <property type="entry name" value="TPR-like_helical_dom_sf"/>
</dbReference>
<evidence type="ECO:0000313" key="4">
    <source>
        <dbReference type="Proteomes" id="UP000199478"/>
    </source>
</evidence>
<dbReference type="InterPro" id="IPR019734">
    <property type="entry name" value="TPR_rpt"/>
</dbReference>
<sequence length="527" mass="59759">MPHEPPSKEHILRTLQIGVDLQRDQKYLEAERIYQSVLRADPRHADALNLMGTLSIEAKNFDVALDYFAKALRRSPRNPVYNNNMGSLLLRMKRNKEARQYLSKAIQARPNFVEALCNLAKAHKLMLNGVESEKLYRRALLADPDSLKARLGLADLLIDNGSAEDAAVIYEDILREHPSSVEALLGLAASRKFAPDAPEIDLILQQIEAPATPDDALIQLHHAAGKILNDQRRYGDAIKHFSIAKTYSKGAFDLHRHKLFYRSLIETLTPEFFAERSDFGSESERPVFIVGMPRSGTTLTEQICASHPDVYGAGELSELHTIARLLGHSASKPNALAEALIAMTKRESKKLADLYLSGLKKHDRKALRVVDKMPHNYEFLGLISLLFPNAKIINCNRDPMDNCLSCFMHRFSESHGYNADLETIGYYYRQYRELMDHWQAVLPTPILLMQYEETVADLETRAQALIDFAGLPWDPACLAFHETERTVRTPSRWQVRQPIYTTSVKRWTRYGEAVEPLKSALGNLLDE</sequence>
<dbReference type="PANTHER" id="PTHR12788:SF10">
    <property type="entry name" value="PROTEIN-TYROSINE SULFOTRANSFERASE"/>
    <property type="match status" value="1"/>
</dbReference>